<comment type="similarity">
    <text evidence="2 7">Belongs to the thioredoxin family. DsbC subfamily.</text>
</comment>
<feature type="chain" id="PRO_5018815170" description="Thiol:disulfide interchange protein" evidence="7">
    <location>
        <begin position="19"/>
        <end position="256"/>
    </location>
</feature>
<feature type="domain" description="Thioredoxin-like fold" evidence="9">
    <location>
        <begin position="124"/>
        <end position="250"/>
    </location>
</feature>
<protein>
    <recommendedName>
        <fullName evidence="7">Thiol:disulfide interchange protein</fullName>
    </recommendedName>
</protein>
<keyword evidence="11" id="KW-1185">Reference proteome</keyword>
<gene>
    <name evidence="10" type="ORF">D4A39_01170</name>
</gene>
<feature type="signal peptide" evidence="7">
    <location>
        <begin position="1"/>
        <end position="18"/>
    </location>
</feature>
<dbReference type="Gene3D" id="3.40.30.10">
    <property type="entry name" value="Glutaredoxin"/>
    <property type="match status" value="1"/>
</dbReference>
<dbReference type="SUPFAM" id="SSF54423">
    <property type="entry name" value="DsbC/DsbG N-terminal domain-like"/>
    <property type="match status" value="1"/>
</dbReference>
<dbReference type="OrthoDB" id="12976at2"/>
<dbReference type="PANTHER" id="PTHR35272">
    <property type="entry name" value="THIOL:DISULFIDE INTERCHANGE PROTEIN DSBC-RELATED"/>
    <property type="match status" value="1"/>
</dbReference>
<dbReference type="GO" id="GO:0042597">
    <property type="term" value="C:periplasmic space"/>
    <property type="evidence" value="ECO:0007669"/>
    <property type="project" value="UniProtKB-SubCell"/>
</dbReference>
<dbReference type="InterPro" id="IPR012336">
    <property type="entry name" value="Thioredoxin-like_fold"/>
</dbReference>
<dbReference type="InterPro" id="IPR009094">
    <property type="entry name" value="DiS-bond_isomerase_DsbC/G_N_sf"/>
</dbReference>
<evidence type="ECO:0000256" key="2">
    <source>
        <dbReference type="ARBA" id="ARBA00009813"/>
    </source>
</evidence>
<keyword evidence="4 7" id="KW-0574">Periplasm</keyword>
<dbReference type="RefSeq" id="WP_022985644.1">
    <property type="nucleotide sequence ID" value="NZ_CAXGPP010000009.1"/>
</dbReference>
<dbReference type="EMBL" id="QYYA01000001">
    <property type="protein sequence ID" value="RJG19506.1"/>
    <property type="molecule type" value="Genomic_DNA"/>
</dbReference>
<evidence type="ECO:0000256" key="6">
    <source>
        <dbReference type="ARBA" id="ARBA00023284"/>
    </source>
</evidence>
<dbReference type="InterPro" id="IPR036249">
    <property type="entry name" value="Thioredoxin-like_sf"/>
</dbReference>
<evidence type="ECO:0000256" key="4">
    <source>
        <dbReference type="ARBA" id="ARBA00022764"/>
    </source>
</evidence>
<evidence type="ECO:0000256" key="3">
    <source>
        <dbReference type="ARBA" id="ARBA00022729"/>
    </source>
</evidence>
<comment type="subcellular location">
    <subcellularLocation>
        <location evidence="1 7">Periplasm</location>
    </subcellularLocation>
</comment>
<dbReference type="InterPro" id="IPR051470">
    <property type="entry name" value="Thiol:disulfide_interchange"/>
</dbReference>
<evidence type="ECO:0000313" key="11">
    <source>
        <dbReference type="Proteomes" id="UP000283734"/>
    </source>
</evidence>
<dbReference type="CDD" id="cd03020">
    <property type="entry name" value="DsbA_DsbC_DsbG"/>
    <property type="match status" value="1"/>
</dbReference>
<feature type="domain" description="Disulphide bond isomerase DsbC/G N-terminal" evidence="8">
    <location>
        <begin position="35"/>
        <end position="94"/>
    </location>
</feature>
<keyword evidence="3 7" id="KW-0732">Signal</keyword>
<keyword evidence="5" id="KW-1015">Disulfide bond</keyword>
<sequence length="256" mass="28023">MKKWFVFALMGLVTACGADSGATESAATGAGETGAEVAKAAFEKVFTRGKVTEVRETEMAGVLELTINGSDTLYMSDDGRFLFNGKMLELRDGDVIDPVEERLAKVRTEGIKTLDAEDLITYQAEDEKHEVYVFTDITCGYCRKLHRHIEEFQQAGVTVHYLAFPRGGESSPATDPMRHIWCADDPRKALTDAKLSETLSESELKEDCAAVVMEQYELGIEFGVRGTPAIYTTDGQQLGGYLAPQDLLSRLEAAGS</sequence>
<name>A0A418Y1V2_9GAMM</name>
<dbReference type="AlphaFoldDB" id="A0A418Y1V2"/>
<dbReference type="Pfam" id="PF10411">
    <property type="entry name" value="DsbC_N"/>
    <property type="match status" value="1"/>
</dbReference>
<evidence type="ECO:0000256" key="7">
    <source>
        <dbReference type="RuleBase" id="RU364038"/>
    </source>
</evidence>
<evidence type="ECO:0000259" key="9">
    <source>
        <dbReference type="Pfam" id="PF13098"/>
    </source>
</evidence>
<proteinExistence type="inferred from homology"/>
<dbReference type="Pfam" id="PF13098">
    <property type="entry name" value="Thioredoxin_2"/>
    <property type="match status" value="1"/>
</dbReference>
<keyword evidence="6 7" id="KW-0676">Redox-active center</keyword>
<reference evidence="10 11" key="1">
    <citation type="submission" date="2018-09" db="EMBL/GenBank/DDBJ databases">
        <title>Alcanivorax profundi sp. nov., isolated from 1000 m-depth seawater of the Mariana Trench.</title>
        <authorList>
            <person name="Liu J."/>
        </authorList>
    </citation>
    <scope>NUCLEOTIDE SEQUENCE [LARGE SCALE GENOMIC DNA]</scope>
    <source>
        <strain evidence="10 11">MTEO17</strain>
    </source>
</reference>
<dbReference type="SUPFAM" id="SSF52833">
    <property type="entry name" value="Thioredoxin-like"/>
    <property type="match status" value="1"/>
</dbReference>
<accession>A0A418Y1V2</accession>
<organism evidence="10 11">
    <name type="scientific">Alcanivorax profundi</name>
    <dbReference type="NCBI Taxonomy" id="2338368"/>
    <lineage>
        <taxon>Bacteria</taxon>
        <taxon>Pseudomonadati</taxon>
        <taxon>Pseudomonadota</taxon>
        <taxon>Gammaproteobacteria</taxon>
        <taxon>Oceanospirillales</taxon>
        <taxon>Alcanivoracaceae</taxon>
        <taxon>Alcanivorax</taxon>
    </lineage>
</organism>
<evidence type="ECO:0000256" key="5">
    <source>
        <dbReference type="ARBA" id="ARBA00023157"/>
    </source>
</evidence>
<dbReference type="Proteomes" id="UP000283734">
    <property type="component" value="Unassembled WGS sequence"/>
</dbReference>
<dbReference type="InterPro" id="IPR033954">
    <property type="entry name" value="DiS-bond_Isoase_DsbC/G"/>
</dbReference>
<dbReference type="PANTHER" id="PTHR35272:SF3">
    <property type="entry name" value="THIOL:DISULFIDE INTERCHANGE PROTEIN DSBC"/>
    <property type="match status" value="1"/>
</dbReference>
<evidence type="ECO:0000256" key="1">
    <source>
        <dbReference type="ARBA" id="ARBA00004418"/>
    </source>
</evidence>
<dbReference type="PROSITE" id="PS51257">
    <property type="entry name" value="PROKAR_LIPOPROTEIN"/>
    <property type="match status" value="1"/>
</dbReference>
<evidence type="ECO:0000259" key="8">
    <source>
        <dbReference type="Pfam" id="PF10411"/>
    </source>
</evidence>
<dbReference type="Gene3D" id="3.10.450.70">
    <property type="entry name" value="Disulphide bond isomerase, DsbC/G, N-terminal"/>
    <property type="match status" value="1"/>
</dbReference>
<dbReference type="InterPro" id="IPR018950">
    <property type="entry name" value="DiS-bond_isomerase_DsbC/G_N"/>
</dbReference>
<evidence type="ECO:0000313" key="10">
    <source>
        <dbReference type="EMBL" id="RJG19506.1"/>
    </source>
</evidence>
<comment type="caution">
    <text evidence="10">The sequence shown here is derived from an EMBL/GenBank/DDBJ whole genome shotgun (WGS) entry which is preliminary data.</text>
</comment>
<comment type="function">
    <text evidence="7">Required for disulfide bond formation in some periplasmic proteins. Acts by transferring its disulfide bond to other proteins and is reduced in the process.</text>
</comment>